<dbReference type="EMBL" id="BFAD01000006">
    <property type="protein sequence ID" value="GBE84713.1"/>
    <property type="molecule type" value="Genomic_DNA"/>
</dbReference>
<keyword evidence="2" id="KW-1185">Reference proteome</keyword>
<organism evidence="1 2">
    <name type="scientific">Sparassis crispa</name>
    <dbReference type="NCBI Taxonomy" id="139825"/>
    <lineage>
        <taxon>Eukaryota</taxon>
        <taxon>Fungi</taxon>
        <taxon>Dikarya</taxon>
        <taxon>Basidiomycota</taxon>
        <taxon>Agaricomycotina</taxon>
        <taxon>Agaricomycetes</taxon>
        <taxon>Polyporales</taxon>
        <taxon>Sparassidaceae</taxon>
        <taxon>Sparassis</taxon>
    </lineage>
</organism>
<reference evidence="1 2" key="1">
    <citation type="journal article" date="2018" name="Sci. Rep.">
        <title>Genome sequence of the cauliflower mushroom Sparassis crispa (Hanabiratake) and its association with beneficial usage.</title>
        <authorList>
            <person name="Kiyama R."/>
            <person name="Furutani Y."/>
            <person name="Kawaguchi K."/>
            <person name="Nakanishi T."/>
        </authorList>
    </citation>
    <scope>NUCLEOTIDE SEQUENCE [LARGE SCALE GENOMIC DNA]</scope>
</reference>
<evidence type="ECO:0000313" key="2">
    <source>
        <dbReference type="Proteomes" id="UP000287166"/>
    </source>
</evidence>
<proteinExistence type="predicted"/>
<dbReference type="AlphaFoldDB" id="A0A401GR81"/>
<comment type="caution">
    <text evidence="1">The sequence shown here is derived from an EMBL/GenBank/DDBJ whole genome shotgun (WGS) entry which is preliminary data.</text>
</comment>
<dbReference type="RefSeq" id="XP_027615626.1">
    <property type="nucleotide sequence ID" value="XM_027759825.1"/>
</dbReference>
<dbReference type="Proteomes" id="UP000287166">
    <property type="component" value="Unassembled WGS sequence"/>
</dbReference>
<accession>A0A401GR81</accession>
<dbReference type="GeneID" id="38781630"/>
<sequence>MATAVDQFEKELKLIVAAHKTILSTPNPGLNLQPAGQKTVQVLCKSVFPVY</sequence>
<evidence type="ECO:0000313" key="1">
    <source>
        <dbReference type="EMBL" id="GBE84713.1"/>
    </source>
</evidence>
<gene>
    <name evidence="1" type="ORF">SCP_0606930</name>
</gene>
<dbReference type="InParanoid" id="A0A401GR81"/>
<name>A0A401GR81_9APHY</name>
<protein>
    <submittedName>
        <fullName evidence="1">Uncharacterized protein</fullName>
    </submittedName>
</protein>